<comment type="caution">
    <text evidence="2">The sequence shown here is derived from an EMBL/GenBank/DDBJ whole genome shotgun (WGS) entry which is preliminary data.</text>
</comment>
<name>A0ABV6KNK8_9BACI</name>
<dbReference type="RefSeq" id="WP_160545518.1">
    <property type="nucleotide sequence ID" value="NZ_JBHLUU010000016.1"/>
</dbReference>
<dbReference type="Gene3D" id="3.10.350.10">
    <property type="entry name" value="LysM domain"/>
    <property type="match status" value="1"/>
</dbReference>
<organism evidence="2 3">
    <name type="scientific">Robertmurraya beringensis</name>
    <dbReference type="NCBI Taxonomy" id="641660"/>
    <lineage>
        <taxon>Bacteria</taxon>
        <taxon>Bacillati</taxon>
        <taxon>Bacillota</taxon>
        <taxon>Bacilli</taxon>
        <taxon>Bacillales</taxon>
        <taxon>Bacillaceae</taxon>
        <taxon>Robertmurraya</taxon>
    </lineage>
</organism>
<dbReference type="Proteomes" id="UP001589738">
    <property type="component" value="Unassembled WGS sequence"/>
</dbReference>
<evidence type="ECO:0000313" key="3">
    <source>
        <dbReference type="Proteomes" id="UP001589738"/>
    </source>
</evidence>
<dbReference type="EMBL" id="JBHLUU010000016">
    <property type="protein sequence ID" value="MFC0474635.1"/>
    <property type="molecule type" value="Genomic_DNA"/>
</dbReference>
<dbReference type="PROSITE" id="PS51782">
    <property type="entry name" value="LYSM"/>
    <property type="match status" value="1"/>
</dbReference>
<accession>A0ABV6KNK8</accession>
<dbReference type="InterPro" id="IPR018392">
    <property type="entry name" value="LysM"/>
</dbReference>
<keyword evidence="3" id="KW-1185">Reference proteome</keyword>
<sequence length="104" mass="11698">MKTLWNKYSYAIILVILSILASIILVISSGESVEEKYMSVTINEGETLWDLCQNYADKHALSETEFVSWVEEINDINGNVLLVGDEIYIPVELNDSAVRELASN</sequence>
<dbReference type="Pfam" id="PF01476">
    <property type="entry name" value="LysM"/>
    <property type="match status" value="1"/>
</dbReference>
<evidence type="ECO:0000259" key="1">
    <source>
        <dbReference type="PROSITE" id="PS51782"/>
    </source>
</evidence>
<gene>
    <name evidence="2" type="ORF">ACFFHF_04915</name>
</gene>
<evidence type="ECO:0000313" key="2">
    <source>
        <dbReference type="EMBL" id="MFC0474635.1"/>
    </source>
</evidence>
<protein>
    <submittedName>
        <fullName evidence="2">LysM peptidoglycan-binding domain-containing protein</fullName>
    </submittedName>
</protein>
<proteinExistence type="predicted"/>
<dbReference type="InterPro" id="IPR036779">
    <property type="entry name" value="LysM_dom_sf"/>
</dbReference>
<feature type="domain" description="LysM" evidence="1">
    <location>
        <begin position="38"/>
        <end position="89"/>
    </location>
</feature>
<reference evidence="2 3" key="1">
    <citation type="submission" date="2024-09" db="EMBL/GenBank/DDBJ databases">
        <authorList>
            <person name="Sun Q."/>
            <person name="Mori K."/>
        </authorList>
    </citation>
    <scope>NUCLEOTIDE SEQUENCE [LARGE SCALE GENOMIC DNA]</scope>
    <source>
        <strain evidence="2 3">CGMCC 1.9126</strain>
    </source>
</reference>